<keyword evidence="9" id="KW-1185">Reference proteome</keyword>
<evidence type="ECO:0000256" key="3">
    <source>
        <dbReference type="ARBA" id="ARBA00023015"/>
    </source>
</evidence>
<dbReference type="AlphaFoldDB" id="A0A4R6Q8Q0"/>
<dbReference type="InterPro" id="IPR025943">
    <property type="entry name" value="Sigma_54_int_dom_ATP-bd_2"/>
</dbReference>
<evidence type="ECO:0000256" key="5">
    <source>
        <dbReference type="ARBA" id="ARBA00023163"/>
    </source>
</evidence>
<dbReference type="InterPro" id="IPR013656">
    <property type="entry name" value="PAS_4"/>
</dbReference>
<dbReference type="InterPro" id="IPR027417">
    <property type="entry name" value="P-loop_NTPase"/>
</dbReference>
<evidence type="ECO:0000259" key="7">
    <source>
        <dbReference type="PROSITE" id="PS50112"/>
    </source>
</evidence>
<evidence type="ECO:0000256" key="1">
    <source>
        <dbReference type="ARBA" id="ARBA00022741"/>
    </source>
</evidence>
<dbReference type="EMBL" id="SNXO01000005">
    <property type="protein sequence ID" value="TDP58938.1"/>
    <property type="molecule type" value="Genomic_DNA"/>
</dbReference>
<dbReference type="PROSITE" id="PS50045">
    <property type="entry name" value="SIGMA54_INTERACT_4"/>
    <property type="match status" value="1"/>
</dbReference>
<dbReference type="PROSITE" id="PS50112">
    <property type="entry name" value="PAS"/>
    <property type="match status" value="1"/>
</dbReference>
<dbReference type="SUPFAM" id="SSF55785">
    <property type="entry name" value="PYP-like sensor domain (PAS domain)"/>
    <property type="match status" value="1"/>
</dbReference>
<dbReference type="InterPro" id="IPR009057">
    <property type="entry name" value="Homeodomain-like_sf"/>
</dbReference>
<dbReference type="PROSITE" id="PS00688">
    <property type="entry name" value="SIGMA54_INTERACT_3"/>
    <property type="match status" value="1"/>
</dbReference>
<dbReference type="Pfam" id="PF02954">
    <property type="entry name" value="HTH_8"/>
    <property type="match status" value="1"/>
</dbReference>
<accession>A0A4R6Q8Q0</accession>
<dbReference type="FunFam" id="3.40.50.300:FF:000006">
    <property type="entry name" value="DNA-binding transcriptional regulator NtrC"/>
    <property type="match status" value="1"/>
</dbReference>
<dbReference type="Pfam" id="PF25601">
    <property type="entry name" value="AAA_lid_14"/>
    <property type="match status" value="1"/>
</dbReference>
<dbReference type="PROSITE" id="PS00675">
    <property type="entry name" value="SIGMA54_INTERACT_1"/>
    <property type="match status" value="1"/>
</dbReference>
<dbReference type="RefSeq" id="WP_133527762.1">
    <property type="nucleotide sequence ID" value="NZ_SNXO01000005.1"/>
</dbReference>
<sequence length="465" mass="52277">MDETAYKKIIEELIELVDEGVYIVDRDGVGLFYNEAMAKNEKINVTDVVGKEFHKAFPGVRLSESTMYHALKKRVATKNKQQTYTNLYGKEVTTINSTVPVNVEGRTVAAIEVARDITNIRSMSDTILELQGDKLGTTKATKTPTIKKYTFEDIIGQNRTFAAIVERAKRAAKNNASVFIYGETGTGKELFAQSIHYASSRRENPFLAQNCAALPESLLEGILFGTTKGGFTGAVDRAGLFEQANGGTLLLDEISAMPYELQSKLLRVLQEDYIRRVGGTTDIPVDVRIIATVNEPPEVLMAEGKLRKDLYYRLNVVSISIPPLRNRKDDIPVLTDAFLDKHNKRFDKEVWMVSEAAMARLCKYDYPGNIRELENIIVQSVSMAETEHVLTDRLLQMPMQVQALGKDIEQWDRQGPLNEYMSNLEKEIIRGVMISEGGNVSKSAEILQIKRQTLQHKLKKYGIKE</sequence>
<dbReference type="Pfam" id="PF08448">
    <property type="entry name" value="PAS_4"/>
    <property type="match status" value="1"/>
</dbReference>
<evidence type="ECO:0000313" key="9">
    <source>
        <dbReference type="Proteomes" id="UP000295500"/>
    </source>
</evidence>
<dbReference type="InterPro" id="IPR035965">
    <property type="entry name" value="PAS-like_dom_sf"/>
</dbReference>
<dbReference type="InterPro" id="IPR002078">
    <property type="entry name" value="Sigma_54_int"/>
</dbReference>
<evidence type="ECO:0000259" key="6">
    <source>
        <dbReference type="PROSITE" id="PS50045"/>
    </source>
</evidence>
<dbReference type="PANTHER" id="PTHR32071:SF74">
    <property type="entry name" value="TRANSCRIPTIONAL ACTIVATOR ROCR"/>
    <property type="match status" value="1"/>
</dbReference>
<dbReference type="PROSITE" id="PS00676">
    <property type="entry name" value="SIGMA54_INTERACT_2"/>
    <property type="match status" value="1"/>
</dbReference>
<dbReference type="Proteomes" id="UP000295500">
    <property type="component" value="Unassembled WGS sequence"/>
</dbReference>
<dbReference type="GO" id="GO:0005524">
    <property type="term" value="F:ATP binding"/>
    <property type="evidence" value="ECO:0007669"/>
    <property type="project" value="UniProtKB-KW"/>
</dbReference>
<comment type="caution">
    <text evidence="8">The sequence shown here is derived from an EMBL/GenBank/DDBJ whole genome shotgun (WGS) entry which is preliminary data.</text>
</comment>
<dbReference type="InterPro" id="IPR025944">
    <property type="entry name" value="Sigma_54_int_dom_CS"/>
</dbReference>
<dbReference type="GO" id="GO:0006355">
    <property type="term" value="P:regulation of DNA-templated transcription"/>
    <property type="evidence" value="ECO:0007669"/>
    <property type="project" value="InterPro"/>
</dbReference>
<evidence type="ECO:0000256" key="2">
    <source>
        <dbReference type="ARBA" id="ARBA00022840"/>
    </source>
</evidence>
<dbReference type="SMART" id="SM00382">
    <property type="entry name" value="AAA"/>
    <property type="match status" value="1"/>
</dbReference>
<dbReference type="Gene3D" id="1.10.8.60">
    <property type="match status" value="1"/>
</dbReference>
<dbReference type="Gene3D" id="3.40.50.300">
    <property type="entry name" value="P-loop containing nucleotide triphosphate hydrolases"/>
    <property type="match status" value="1"/>
</dbReference>
<dbReference type="SUPFAM" id="SSF52540">
    <property type="entry name" value="P-loop containing nucleoside triphosphate hydrolases"/>
    <property type="match status" value="1"/>
</dbReference>
<dbReference type="Gene3D" id="1.10.10.60">
    <property type="entry name" value="Homeodomain-like"/>
    <property type="match status" value="1"/>
</dbReference>
<dbReference type="InterPro" id="IPR003593">
    <property type="entry name" value="AAA+_ATPase"/>
</dbReference>
<keyword evidence="3" id="KW-0805">Transcription regulation</keyword>
<dbReference type="SUPFAM" id="SSF46689">
    <property type="entry name" value="Homeodomain-like"/>
    <property type="match status" value="1"/>
</dbReference>
<gene>
    <name evidence="8" type="ORF">EV211_1058</name>
</gene>
<dbReference type="Gene3D" id="3.30.450.20">
    <property type="entry name" value="PAS domain"/>
    <property type="match status" value="1"/>
</dbReference>
<keyword evidence="2" id="KW-0067">ATP-binding</keyword>
<dbReference type="InterPro" id="IPR058031">
    <property type="entry name" value="AAA_lid_NorR"/>
</dbReference>
<feature type="domain" description="Sigma-54 factor interaction" evidence="6">
    <location>
        <begin position="154"/>
        <end position="382"/>
    </location>
</feature>
<evidence type="ECO:0000256" key="4">
    <source>
        <dbReference type="ARBA" id="ARBA00023125"/>
    </source>
</evidence>
<dbReference type="OrthoDB" id="9803970at2"/>
<name>A0A4R6Q8Q0_9FIRM</name>
<dbReference type="PANTHER" id="PTHR32071">
    <property type="entry name" value="TRANSCRIPTIONAL REGULATORY PROTEIN"/>
    <property type="match status" value="1"/>
</dbReference>
<dbReference type="GO" id="GO:0043565">
    <property type="term" value="F:sequence-specific DNA binding"/>
    <property type="evidence" value="ECO:0007669"/>
    <property type="project" value="InterPro"/>
</dbReference>
<keyword evidence="4" id="KW-0238">DNA-binding</keyword>
<protein>
    <submittedName>
        <fullName evidence="8">Arginine utilization regulatory protein</fullName>
    </submittedName>
</protein>
<dbReference type="InterPro" id="IPR025662">
    <property type="entry name" value="Sigma_54_int_dom_ATP-bd_1"/>
</dbReference>
<organism evidence="8 9">
    <name type="scientific">Aminicella lysinilytica</name>
    <dbReference type="NCBI Taxonomy" id="433323"/>
    <lineage>
        <taxon>Bacteria</taxon>
        <taxon>Bacillati</taxon>
        <taxon>Bacillota</taxon>
        <taxon>Clostridia</taxon>
        <taxon>Peptostreptococcales</taxon>
        <taxon>Anaerovoracaceae</taxon>
        <taxon>Aminicella</taxon>
    </lineage>
</organism>
<dbReference type="InterPro" id="IPR002197">
    <property type="entry name" value="HTH_Fis"/>
</dbReference>
<reference evidence="8 9" key="1">
    <citation type="submission" date="2019-03" db="EMBL/GenBank/DDBJ databases">
        <title>Genomic Encyclopedia of Type Strains, Phase IV (KMG-IV): sequencing the most valuable type-strain genomes for metagenomic binning, comparative biology and taxonomic classification.</title>
        <authorList>
            <person name="Goeker M."/>
        </authorList>
    </citation>
    <scope>NUCLEOTIDE SEQUENCE [LARGE SCALE GENOMIC DNA]</scope>
    <source>
        <strain evidence="8 9">DSM 28287</strain>
    </source>
</reference>
<proteinExistence type="predicted"/>
<feature type="domain" description="PAS" evidence="7">
    <location>
        <begin position="6"/>
        <end position="51"/>
    </location>
</feature>
<keyword evidence="5" id="KW-0804">Transcription</keyword>
<dbReference type="PRINTS" id="PR01590">
    <property type="entry name" value="HTHFIS"/>
</dbReference>
<dbReference type="Pfam" id="PF00158">
    <property type="entry name" value="Sigma54_activat"/>
    <property type="match status" value="1"/>
</dbReference>
<dbReference type="InterPro" id="IPR000014">
    <property type="entry name" value="PAS"/>
</dbReference>
<keyword evidence="1" id="KW-0547">Nucleotide-binding</keyword>
<evidence type="ECO:0000313" key="8">
    <source>
        <dbReference type="EMBL" id="TDP58938.1"/>
    </source>
</evidence>
<dbReference type="CDD" id="cd00009">
    <property type="entry name" value="AAA"/>
    <property type="match status" value="1"/>
</dbReference>